<keyword evidence="2" id="KW-1185">Reference proteome</keyword>
<dbReference type="Pfam" id="PF12311">
    <property type="entry name" value="DUF3632"/>
    <property type="match status" value="1"/>
</dbReference>
<dbReference type="InterPro" id="IPR053204">
    <property type="entry name" value="Oxopyrrolidines_Biosynth-assoc"/>
</dbReference>
<dbReference type="EMBL" id="CP134190">
    <property type="protein sequence ID" value="WPB05668.1"/>
    <property type="molecule type" value="Genomic_DNA"/>
</dbReference>
<gene>
    <name evidence="1" type="ORF">RHO25_010322</name>
</gene>
<evidence type="ECO:0000313" key="1">
    <source>
        <dbReference type="EMBL" id="WPB05668.1"/>
    </source>
</evidence>
<dbReference type="GeneID" id="90644650"/>
<evidence type="ECO:0000313" key="2">
    <source>
        <dbReference type="Proteomes" id="UP001302367"/>
    </source>
</evidence>
<dbReference type="Proteomes" id="UP001302367">
    <property type="component" value="Chromosome 7"/>
</dbReference>
<organism evidence="1 2">
    <name type="scientific">Cercospora beticola</name>
    <name type="common">Sugarbeet leaf spot fungus</name>
    <dbReference type="NCBI Taxonomy" id="122368"/>
    <lineage>
        <taxon>Eukaryota</taxon>
        <taxon>Fungi</taxon>
        <taxon>Dikarya</taxon>
        <taxon>Ascomycota</taxon>
        <taxon>Pezizomycotina</taxon>
        <taxon>Dothideomycetes</taxon>
        <taxon>Dothideomycetidae</taxon>
        <taxon>Mycosphaerellales</taxon>
        <taxon>Mycosphaerellaceae</taxon>
        <taxon>Cercospora</taxon>
    </lineage>
</organism>
<proteinExistence type="predicted"/>
<dbReference type="PANTHER" id="PTHR38797:SF4">
    <property type="entry name" value="NUCLEAR PORE COMPLEX PROTEIN NUP85"/>
    <property type="match status" value="1"/>
</dbReference>
<sequence length="303" mass="34414">MRFDEPDWIAADPSIHNVFDTLVSFLNKSSSDPGNLKEYIADTTANLTSAGTQDPSLKQYRTESRYLFAVLLSLVQQLDANSPEEDHLVRLVLALRDVPLPSSVSQQMDPRALENDNMNRKLSNFINVWAAIGRDAPLHPRLKDRPEHLELHSHRLPWRQEPGQYLSSASWTSMNAFLARLHVAAPDVPTLDFRALLAMMEALEQPLTPAELEDALPPAAYWVIYAGVNLEHNDIPYASYGNNPGHNRSVWSKGVLWDGQHAFKPARWEFWLQRFKAISERPENTEEVRDLARRAFEVGPSLD</sequence>
<protein>
    <submittedName>
        <fullName evidence="1">Uncharacterized protein</fullName>
    </submittedName>
</protein>
<accession>A0ABZ0P1M8</accession>
<dbReference type="PANTHER" id="PTHR38797">
    <property type="entry name" value="NUCLEAR PORE COMPLEX PROTEIN NUP85-RELATED"/>
    <property type="match status" value="1"/>
</dbReference>
<name>A0ABZ0P1M8_CERBT</name>
<dbReference type="InterPro" id="IPR022085">
    <property type="entry name" value="OpdG"/>
</dbReference>
<dbReference type="RefSeq" id="XP_065459358.1">
    <property type="nucleotide sequence ID" value="XM_065603286.1"/>
</dbReference>
<reference evidence="1 2" key="1">
    <citation type="submission" date="2023-09" db="EMBL/GenBank/DDBJ databases">
        <title>Complete-Gapless Cercospora beticola genome.</title>
        <authorList>
            <person name="Wyatt N.A."/>
            <person name="Spanner R.E."/>
            <person name="Bolton M.D."/>
        </authorList>
    </citation>
    <scope>NUCLEOTIDE SEQUENCE [LARGE SCALE GENOMIC DNA]</scope>
    <source>
        <strain evidence="1">Cb09-40</strain>
    </source>
</reference>